<dbReference type="InParanoid" id="A0A2K1JRY8"/>
<reference evidence="5 7" key="1">
    <citation type="journal article" date="2008" name="Science">
        <title>The Physcomitrella genome reveals evolutionary insights into the conquest of land by plants.</title>
        <authorList>
            <person name="Rensing S."/>
            <person name="Lang D."/>
            <person name="Zimmer A."/>
            <person name="Terry A."/>
            <person name="Salamov A."/>
            <person name="Shapiro H."/>
            <person name="Nishiyama T."/>
            <person name="Perroud P.-F."/>
            <person name="Lindquist E."/>
            <person name="Kamisugi Y."/>
            <person name="Tanahashi T."/>
            <person name="Sakakibara K."/>
            <person name="Fujita T."/>
            <person name="Oishi K."/>
            <person name="Shin-I T."/>
            <person name="Kuroki Y."/>
            <person name="Toyoda A."/>
            <person name="Suzuki Y."/>
            <person name="Hashimoto A."/>
            <person name="Yamaguchi K."/>
            <person name="Sugano A."/>
            <person name="Kohara Y."/>
            <person name="Fujiyama A."/>
            <person name="Anterola A."/>
            <person name="Aoki S."/>
            <person name="Ashton N."/>
            <person name="Barbazuk W.B."/>
            <person name="Barker E."/>
            <person name="Bennetzen J."/>
            <person name="Bezanilla M."/>
            <person name="Blankenship R."/>
            <person name="Cho S.H."/>
            <person name="Dutcher S."/>
            <person name="Estelle M."/>
            <person name="Fawcett J.A."/>
            <person name="Gundlach H."/>
            <person name="Hanada K."/>
            <person name="Heyl A."/>
            <person name="Hicks K.A."/>
            <person name="Hugh J."/>
            <person name="Lohr M."/>
            <person name="Mayer K."/>
            <person name="Melkozernov A."/>
            <person name="Murata T."/>
            <person name="Nelson D."/>
            <person name="Pils B."/>
            <person name="Prigge M."/>
            <person name="Reiss B."/>
            <person name="Renner T."/>
            <person name="Rombauts S."/>
            <person name="Rushton P."/>
            <person name="Sanderfoot A."/>
            <person name="Schween G."/>
            <person name="Shiu S.-H."/>
            <person name="Stueber K."/>
            <person name="Theodoulou F.L."/>
            <person name="Tu H."/>
            <person name="Van de Peer Y."/>
            <person name="Verrier P.J."/>
            <person name="Waters E."/>
            <person name="Wood A."/>
            <person name="Yang L."/>
            <person name="Cove D."/>
            <person name="Cuming A."/>
            <person name="Hasebe M."/>
            <person name="Lucas S."/>
            <person name="Mishler D.B."/>
            <person name="Reski R."/>
            <person name="Grigoriev I."/>
            <person name="Quatrano R.S."/>
            <person name="Boore J.L."/>
        </authorList>
    </citation>
    <scope>NUCLEOTIDE SEQUENCE [LARGE SCALE GENOMIC DNA]</scope>
    <source>
        <strain evidence="6 7">cv. Gransden 2004</strain>
    </source>
</reference>
<evidence type="ECO:0000313" key="6">
    <source>
        <dbReference type="EnsemblPlants" id="Pp3c12_23820V3.1"/>
    </source>
</evidence>
<comment type="subcellular location">
    <subcellularLocation>
        <location evidence="1">Nucleus</location>
    </subcellularLocation>
</comment>
<reference evidence="6" key="3">
    <citation type="submission" date="2020-12" db="UniProtKB">
        <authorList>
            <consortium name="EnsemblPlants"/>
        </authorList>
    </citation>
    <scope>IDENTIFICATION</scope>
</reference>
<gene>
    <name evidence="5" type="ORF">PHYPA_016681</name>
</gene>
<keyword evidence="2" id="KW-0227">DNA damage</keyword>
<dbReference type="EnsemblPlants" id="Pp3c12_23820V3.1">
    <property type="protein sequence ID" value="Pp3c12_23820V3.1"/>
    <property type="gene ID" value="Pp3c12_23820"/>
</dbReference>
<dbReference type="Pfam" id="PF16770">
    <property type="entry name" value="RTT107_BRCT_5"/>
    <property type="match status" value="1"/>
</dbReference>
<evidence type="ECO:0000256" key="1">
    <source>
        <dbReference type="ARBA" id="ARBA00004123"/>
    </source>
</evidence>
<dbReference type="EMBL" id="ABEU02000012">
    <property type="protein sequence ID" value="PNR44297.1"/>
    <property type="molecule type" value="Genomic_DNA"/>
</dbReference>
<evidence type="ECO:0000313" key="7">
    <source>
        <dbReference type="Proteomes" id="UP000006727"/>
    </source>
</evidence>
<dbReference type="SUPFAM" id="SSF52113">
    <property type="entry name" value="BRCT domain"/>
    <property type="match status" value="1"/>
</dbReference>
<dbReference type="InterPro" id="IPR001357">
    <property type="entry name" value="BRCT_dom"/>
</dbReference>
<evidence type="ECO:0000256" key="2">
    <source>
        <dbReference type="ARBA" id="ARBA00022763"/>
    </source>
</evidence>
<name>A0A2K1JRY8_PHYPA</name>
<evidence type="ECO:0000256" key="3">
    <source>
        <dbReference type="ARBA" id="ARBA00023242"/>
    </source>
</evidence>
<dbReference type="GO" id="GO:0006974">
    <property type="term" value="P:DNA damage response"/>
    <property type="evidence" value="ECO:0007669"/>
    <property type="project" value="UniProtKB-KW"/>
</dbReference>
<accession>A0A2K1JRY8</accession>
<dbReference type="Gramene" id="Pp3c12_23820V3.1">
    <property type="protein sequence ID" value="Pp3c12_23820V3.1"/>
    <property type="gene ID" value="Pp3c12_23820"/>
</dbReference>
<dbReference type="AlphaFoldDB" id="A0A2K1JRY8"/>
<dbReference type="InterPro" id="IPR036420">
    <property type="entry name" value="BRCT_dom_sf"/>
</dbReference>
<feature type="domain" description="BRCT" evidence="4">
    <location>
        <begin position="64"/>
        <end position="140"/>
    </location>
</feature>
<proteinExistence type="predicted"/>
<dbReference type="InterPro" id="IPR051579">
    <property type="entry name" value="DDR_Transcriptional_Reg"/>
</dbReference>
<dbReference type="STRING" id="3218.A0A2K1JRY8"/>
<dbReference type="Proteomes" id="UP000006727">
    <property type="component" value="Chromosome 12"/>
</dbReference>
<evidence type="ECO:0000313" key="5">
    <source>
        <dbReference type="EMBL" id="PNR44297.1"/>
    </source>
</evidence>
<keyword evidence="3" id="KW-0539">Nucleus</keyword>
<evidence type="ECO:0000259" key="4">
    <source>
        <dbReference type="PROSITE" id="PS50172"/>
    </source>
</evidence>
<dbReference type="GO" id="GO:0005634">
    <property type="term" value="C:nucleus"/>
    <property type="evidence" value="ECO:0007669"/>
    <property type="project" value="UniProtKB-SubCell"/>
</dbReference>
<dbReference type="PROSITE" id="PS50172">
    <property type="entry name" value="BRCT"/>
    <property type="match status" value="1"/>
</dbReference>
<dbReference type="PANTHER" id="PTHR23196:SF8">
    <property type="entry name" value="N-ACETYLTRANSFERASE"/>
    <property type="match status" value="1"/>
</dbReference>
<dbReference type="PaxDb" id="3218-PP1S118_51V6.1"/>
<organism evidence="5">
    <name type="scientific">Physcomitrium patens</name>
    <name type="common">Spreading-leaved earth moss</name>
    <name type="synonym">Physcomitrella patens</name>
    <dbReference type="NCBI Taxonomy" id="3218"/>
    <lineage>
        <taxon>Eukaryota</taxon>
        <taxon>Viridiplantae</taxon>
        <taxon>Streptophyta</taxon>
        <taxon>Embryophyta</taxon>
        <taxon>Bryophyta</taxon>
        <taxon>Bryophytina</taxon>
        <taxon>Bryopsida</taxon>
        <taxon>Funariidae</taxon>
        <taxon>Funariales</taxon>
        <taxon>Funariaceae</taxon>
        <taxon>Physcomitrium</taxon>
    </lineage>
</organism>
<keyword evidence="7" id="KW-1185">Reference proteome</keyword>
<dbReference type="SMART" id="SM00292">
    <property type="entry name" value="BRCT"/>
    <property type="match status" value="1"/>
</dbReference>
<reference evidence="5 7" key="2">
    <citation type="journal article" date="2018" name="Plant J.">
        <title>The Physcomitrella patens chromosome-scale assembly reveals moss genome structure and evolution.</title>
        <authorList>
            <person name="Lang D."/>
            <person name="Ullrich K.K."/>
            <person name="Murat F."/>
            <person name="Fuchs J."/>
            <person name="Jenkins J."/>
            <person name="Haas F.B."/>
            <person name="Piednoel M."/>
            <person name="Gundlach H."/>
            <person name="Van Bel M."/>
            <person name="Meyberg R."/>
            <person name="Vives C."/>
            <person name="Morata J."/>
            <person name="Symeonidi A."/>
            <person name="Hiss M."/>
            <person name="Muchero W."/>
            <person name="Kamisugi Y."/>
            <person name="Saleh O."/>
            <person name="Blanc G."/>
            <person name="Decker E.L."/>
            <person name="van Gessel N."/>
            <person name="Grimwood J."/>
            <person name="Hayes R.D."/>
            <person name="Graham S.W."/>
            <person name="Gunter L.E."/>
            <person name="McDaniel S.F."/>
            <person name="Hoernstein S.N.W."/>
            <person name="Larsson A."/>
            <person name="Li F.W."/>
            <person name="Perroud P.F."/>
            <person name="Phillips J."/>
            <person name="Ranjan P."/>
            <person name="Rokshar D.S."/>
            <person name="Rothfels C.J."/>
            <person name="Schneider L."/>
            <person name="Shu S."/>
            <person name="Stevenson D.W."/>
            <person name="Thummler F."/>
            <person name="Tillich M."/>
            <person name="Villarreal Aguilar J.C."/>
            <person name="Widiez T."/>
            <person name="Wong G.K."/>
            <person name="Wymore A."/>
            <person name="Zhang Y."/>
            <person name="Zimmer A.D."/>
            <person name="Quatrano R.S."/>
            <person name="Mayer K.F.X."/>
            <person name="Goodstein D."/>
            <person name="Casacuberta J.M."/>
            <person name="Vandepoele K."/>
            <person name="Reski R."/>
            <person name="Cuming A.C."/>
            <person name="Tuskan G.A."/>
            <person name="Maumus F."/>
            <person name="Salse J."/>
            <person name="Schmutz J."/>
            <person name="Rensing S.A."/>
        </authorList>
    </citation>
    <scope>NUCLEOTIDE SEQUENCE [LARGE SCALE GENOMIC DNA]</scope>
    <source>
        <strain evidence="6 7">cv. Gransden 2004</strain>
    </source>
</reference>
<dbReference type="Gene3D" id="3.40.50.10190">
    <property type="entry name" value="BRCT domain"/>
    <property type="match status" value="1"/>
</dbReference>
<protein>
    <recommendedName>
        <fullName evidence="4">BRCT domain-containing protein</fullName>
    </recommendedName>
</protein>
<dbReference type="PANTHER" id="PTHR23196">
    <property type="entry name" value="PAX TRANSCRIPTION ACTIVATION DOMAIN INTERACTING PROTEIN"/>
    <property type="match status" value="1"/>
</dbReference>
<sequence length="140" mass="15634">MKDGYSTPLGADDKRLKHLKRQEKDSTIWKRLSSRLVHVAQCGEDMPQSFDYPKDSAAWSTPIVFLANMPKDGKKRALAQLVEKLGGKVTGDGGQCTHVIASEVRRTLNFCTALCSGAWVVTPDWLKSSIRHKSFVCERL</sequence>